<sequence length="113" mass="12870">MAEFDLPATNQRPDTLRIAFAKGLVSDKNVEVPTVASEKSDFEFPLSVITKDDYLLYKHLIINKVGKALEEKDIEKFILFFVEDGLQIMKSEVNQLSGMDNYLLFLVNSHTTK</sequence>
<evidence type="ECO:0000313" key="2">
    <source>
        <dbReference type="Proteomes" id="UP000094580"/>
    </source>
</evidence>
<accession>A0ABX2ZSY8</accession>
<dbReference type="Proteomes" id="UP000094580">
    <property type="component" value="Unassembled WGS sequence"/>
</dbReference>
<keyword evidence="2" id="KW-1185">Reference proteome</keyword>
<gene>
    <name evidence="1" type="ORF">BED47_07620</name>
</gene>
<proteinExistence type="predicted"/>
<protein>
    <submittedName>
        <fullName evidence="1">Uncharacterized protein</fullName>
    </submittedName>
</protein>
<name>A0ABX2ZSY8_9BACI</name>
<comment type="caution">
    <text evidence="1">The sequence shown here is derived from an EMBL/GenBank/DDBJ whole genome shotgun (WGS) entry which is preliminary data.</text>
</comment>
<evidence type="ECO:0000313" key="1">
    <source>
        <dbReference type="EMBL" id="ODG91569.1"/>
    </source>
</evidence>
<organism evidence="1 2">
    <name type="scientific">Gottfriedia luciferensis</name>
    <dbReference type="NCBI Taxonomy" id="178774"/>
    <lineage>
        <taxon>Bacteria</taxon>
        <taxon>Bacillati</taxon>
        <taxon>Bacillota</taxon>
        <taxon>Bacilli</taxon>
        <taxon>Bacillales</taxon>
        <taxon>Bacillaceae</taxon>
        <taxon>Gottfriedia</taxon>
    </lineage>
</organism>
<dbReference type="EMBL" id="MDKC01000023">
    <property type="protein sequence ID" value="ODG91569.1"/>
    <property type="molecule type" value="Genomic_DNA"/>
</dbReference>
<reference evidence="1 2" key="1">
    <citation type="submission" date="2016-07" db="EMBL/GenBank/DDBJ databases">
        <authorList>
            <person name="Townsley L."/>
            <person name="Shank E.A."/>
        </authorList>
    </citation>
    <scope>NUCLEOTIDE SEQUENCE [LARGE SCALE GENOMIC DNA]</scope>
    <source>
        <strain evidence="1 2">CH01</strain>
    </source>
</reference>